<evidence type="ECO:0000313" key="2">
    <source>
        <dbReference type="EMBL" id="VDM64130.1"/>
    </source>
</evidence>
<feature type="domain" description="U3 small nucleolar RNA-associated protein 20 N-terminal" evidence="1">
    <location>
        <begin position="499"/>
        <end position="657"/>
    </location>
</feature>
<gene>
    <name evidence="2" type="ORF">ACOC_LOCUS12545</name>
</gene>
<dbReference type="OrthoDB" id="360653at2759"/>
<keyword evidence="3" id="KW-1185">Reference proteome</keyword>
<organism evidence="4">
    <name type="scientific">Angiostrongylus costaricensis</name>
    <name type="common">Nematode worm</name>
    <dbReference type="NCBI Taxonomy" id="334426"/>
    <lineage>
        <taxon>Eukaryota</taxon>
        <taxon>Metazoa</taxon>
        <taxon>Ecdysozoa</taxon>
        <taxon>Nematoda</taxon>
        <taxon>Chromadorea</taxon>
        <taxon>Rhabditida</taxon>
        <taxon>Rhabditina</taxon>
        <taxon>Rhabditomorpha</taxon>
        <taxon>Strongyloidea</taxon>
        <taxon>Metastrongylidae</taxon>
        <taxon>Angiostrongylus</taxon>
    </lineage>
</organism>
<reference evidence="2 3" key="2">
    <citation type="submission" date="2018-11" db="EMBL/GenBank/DDBJ databases">
        <authorList>
            <consortium name="Pathogen Informatics"/>
        </authorList>
    </citation>
    <scope>NUCLEOTIDE SEQUENCE [LARGE SCALE GENOMIC DNA]</scope>
    <source>
        <strain evidence="2 3">Costa Rica</strain>
    </source>
</reference>
<dbReference type="PANTHER" id="PTHR17695:SF11">
    <property type="entry name" value="SMALL SUBUNIT PROCESSOME COMPONENT 20 HOMOLOG"/>
    <property type="match status" value="1"/>
</dbReference>
<reference evidence="4" key="1">
    <citation type="submission" date="2017-02" db="UniProtKB">
        <authorList>
            <consortium name="WormBaseParasite"/>
        </authorList>
    </citation>
    <scope>IDENTIFICATION</scope>
</reference>
<dbReference type="InterPro" id="IPR011430">
    <property type="entry name" value="UTP20_N"/>
</dbReference>
<evidence type="ECO:0000313" key="4">
    <source>
        <dbReference type="WBParaSite" id="ACOC_0001254401-mRNA-1"/>
    </source>
</evidence>
<sequence>MELLLKNLHDPECKSTEPFCELLTALIRDLKDDCREDIWNVLEALINVLGQVVEQAYRVQDDRLTEGCAELFFHVPRGVAGAFHSTANEKICSIISGILHLPNADVREYGVTILEMFVQLLVQYVRKGVEADLSPLEVALLNMLEDLNSMELVNCMARLLRLCFVQRKWVNMFSSNTKLLSVITKLLSSSFFEINSVFIEFLSECVLKVFPSSEWGHSIGCMCSTLVFKTGDLSAVFNFFNNAINLVYFDEHLMPVVGKFSAVVFEKEHGFVEHLLNLYSTVCLNKRPLKDIVCGDVNNVIEYLKNLIRGKDYSLETSQTALIAVSSLFRVDQSRLGEIDICQVEEFVRVALAQFFVPFTKLWSSMYGFLESFARGMDIDEFWSVITEVFNQVNAGCRDQYPSPSAASILPLCDKNDRADYYSVRTQVLKFIDSVWDLGQRRTRILSPILLGIYEIEYLPFITERITSWQQRLPETSILGTDSQKNEYSEKRDQYLTVTKTLCAFLDIYAKFTDAKSVYLEPKIRDMYNHLLISGNDMVQKSVMACIFSYKDKALLPYQENFERLLNEKLFREQLVLFSINENEGNSIIHLDHRRAVMYILLRLLYGKLWAHTKRNVVESRRAAIFRYLGGCRPDELLDFLKILFGPILEVIGAVEMDFNKMEALCSDEQTLFKMDFIGIKRCVV</sequence>
<dbReference type="WBParaSite" id="ACOC_0001254401-mRNA-1">
    <property type="protein sequence ID" value="ACOC_0001254401-mRNA-1"/>
    <property type="gene ID" value="ACOC_0001254401"/>
</dbReference>
<dbReference type="AlphaFoldDB" id="A0A0R3Q0S4"/>
<evidence type="ECO:0000313" key="3">
    <source>
        <dbReference type="Proteomes" id="UP000267027"/>
    </source>
</evidence>
<dbReference type="Proteomes" id="UP000267027">
    <property type="component" value="Unassembled WGS sequence"/>
</dbReference>
<dbReference type="SUPFAM" id="SSF48371">
    <property type="entry name" value="ARM repeat"/>
    <property type="match status" value="1"/>
</dbReference>
<name>A0A0R3Q0S4_ANGCS</name>
<proteinExistence type="predicted"/>
<dbReference type="PANTHER" id="PTHR17695">
    <property type="entry name" value="SMALL SUBUNIT PROCESSOME COMPONENT 20 HOMOLOG"/>
    <property type="match status" value="1"/>
</dbReference>
<dbReference type="InterPro" id="IPR052575">
    <property type="entry name" value="SSU_processome_comp_20"/>
</dbReference>
<dbReference type="GO" id="GO:0032040">
    <property type="term" value="C:small-subunit processome"/>
    <property type="evidence" value="ECO:0007669"/>
    <property type="project" value="TreeGrafter"/>
</dbReference>
<accession>A0A0R3Q0S4</accession>
<dbReference type="EMBL" id="UYYA01005087">
    <property type="protein sequence ID" value="VDM64130.1"/>
    <property type="molecule type" value="Genomic_DNA"/>
</dbReference>
<protein>
    <submittedName>
        <fullName evidence="4">DRIM domain-containing protein</fullName>
    </submittedName>
</protein>
<dbReference type="STRING" id="334426.A0A0R3Q0S4"/>
<evidence type="ECO:0000259" key="1">
    <source>
        <dbReference type="Pfam" id="PF07539"/>
    </source>
</evidence>
<dbReference type="GO" id="GO:0030686">
    <property type="term" value="C:90S preribosome"/>
    <property type="evidence" value="ECO:0007669"/>
    <property type="project" value="TreeGrafter"/>
</dbReference>
<dbReference type="InterPro" id="IPR016024">
    <property type="entry name" value="ARM-type_fold"/>
</dbReference>
<dbReference type="Pfam" id="PF07539">
    <property type="entry name" value="UTP20_N"/>
    <property type="match status" value="1"/>
</dbReference>